<feature type="region of interest" description="Disordered" evidence="1">
    <location>
        <begin position="1"/>
        <end position="37"/>
    </location>
</feature>
<comment type="caution">
    <text evidence="2">The sequence shown here is derived from an EMBL/GenBank/DDBJ whole genome shotgun (WGS) entry which is preliminary data.</text>
</comment>
<evidence type="ECO:0000313" key="3">
    <source>
        <dbReference type="Proteomes" id="UP001165092"/>
    </source>
</evidence>
<proteinExistence type="predicted"/>
<gene>
    <name evidence="2" type="ORF">Nans01_20560</name>
</gene>
<dbReference type="AlphaFoldDB" id="A0A9W6UJ53"/>
<dbReference type="EMBL" id="BSQG01000003">
    <property type="protein sequence ID" value="GLU47705.1"/>
    <property type="molecule type" value="Genomic_DNA"/>
</dbReference>
<accession>A0A9W6UJ53</accession>
<organism evidence="2 3">
    <name type="scientific">Nocardiopsis ansamitocini</name>
    <dbReference type="NCBI Taxonomy" id="1670832"/>
    <lineage>
        <taxon>Bacteria</taxon>
        <taxon>Bacillati</taxon>
        <taxon>Actinomycetota</taxon>
        <taxon>Actinomycetes</taxon>
        <taxon>Streptosporangiales</taxon>
        <taxon>Nocardiopsidaceae</taxon>
        <taxon>Nocardiopsis</taxon>
    </lineage>
</organism>
<name>A0A9W6UJ53_9ACTN</name>
<reference evidence="2" key="1">
    <citation type="submission" date="2023-02" db="EMBL/GenBank/DDBJ databases">
        <title>Nocardiopsis ansamitocini NBRC 112285.</title>
        <authorList>
            <person name="Ichikawa N."/>
            <person name="Sato H."/>
            <person name="Tonouchi N."/>
        </authorList>
    </citation>
    <scope>NUCLEOTIDE SEQUENCE</scope>
    <source>
        <strain evidence="2">NBRC 112285</strain>
    </source>
</reference>
<evidence type="ECO:0000256" key="1">
    <source>
        <dbReference type="SAM" id="MobiDB-lite"/>
    </source>
</evidence>
<dbReference type="Proteomes" id="UP001165092">
    <property type="component" value="Unassembled WGS sequence"/>
</dbReference>
<keyword evidence="3" id="KW-1185">Reference proteome</keyword>
<protein>
    <submittedName>
        <fullName evidence="2">Uncharacterized protein</fullName>
    </submittedName>
</protein>
<feature type="region of interest" description="Disordered" evidence="1">
    <location>
        <begin position="70"/>
        <end position="97"/>
    </location>
</feature>
<evidence type="ECO:0000313" key="2">
    <source>
        <dbReference type="EMBL" id="GLU47705.1"/>
    </source>
</evidence>
<sequence length="108" mass="11389">MRGAWQAEPFPRPQSDVLGVPVPGSAGTGYTEHPADDAYRPCQVKSLPYGLTQRGFRVCAGALVGASCARSRPYPAVQGSDEATGRGPPGVNPDDDLLTHARTLQKGR</sequence>